<comment type="similarity">
    <text evidence="2">Belongs to the UPF0382 family.</text>
</comment>
<evidence type="ECO:0000256" key="3">
    <source>
        <dbReference type="ARBA" id="ARBA00022692"/>
    </source>
</evidence>
<dbReference type="Pfam" id="PF04241">
    <property type="entry name" value="DUF423"/>
    <property type="match status" value="1"/>
</dbReference>
<dbReference type="AlphaFoldDB" id="A0A2D2LVS0"/>
<organism evidence="7 8">
    <name type="scientific">Faucicola osloensis</name>
    <name type="common">Moraxella osloensis</name>
    <dbReference type="NCBI Taxonomy" id="34062"/>
    <lineage>
        <taxon>Bacteria</taxon>
        <taxon>Pseudomonadati</taxon>
        <taxon>Pseudomonadota</taxon>
        <taxon>Gammaproteobacteria</taxon>
        <taxon>Moraxellales</taxon>
        <taxon>Moraxellaceae</taxon>
        <taxon>Faucicola</taxon>
    </lineage>
</organism>
<dbReference type="GO" id="GO:0005886">
    <property type="term" value="C:plasma membrane"/>
    <property type="evidence" value="ECO:0007669"/>
    <property type="project" value="TreeGrafter"/>
</dbReference>
<evidence type="ECO:0000313" key="7">
    <source>
        <dbReference type="EMBL" id="ATR79122.1"/>
    </source>
</evidence>
<accession>A0A2D2LVS0</accession>
<dbReference type="InterPro" id="IPR006696">
    <property type="entry name" value="DUF423"/>
</dbReference>
<feature type="transmembrane region" description="Helical" evidence="6">
    <location>
        <begin position="43"/>
        <end position="60"/>
    </location>
</feature>
<dbReference type="PANTHER" id="PTHR43461:SF1">
    <property type="entry name" value="TRANSMEMBRANE PROTEIN 256"/>
    <property type="match status" value="1"/>
</dbReference>
<evidence type="ECO:0000313" key="8">
    <source>
        <dbReference type="Proteomes" id="UP000229340"/>
    </source>
</evidence>
<feature type="transmembrane region" description="Helical" evidence="6">
    <location>
        <begin position="66"/>
        <end position="85"/>
    </location>
</feature>
<dbReference type="PANTHER" id="PTHR43461">
    <property type="entry name" value="TRANSMEMBRANE PROTEIN 256"/>
    <property type="match status" value="1"/>
</dbReference>
<sequence>MNWLSVGAINMAVAVACGAFAAHGLKPRLSAEQMAWWQTGTQYFFYHALGLLIVGMLLRINLTSPTIAWVMQLGIVLFTGSLYLMALGMPRWLGAITPIGGTLFIIAWIWLAISVAKHTSSI</sequence>
<dbReference type="Proteomes" id="UP000229340">
    <property type="component" value="Chromosome"/>
</dbReference>
<feature type="transmembrane region" description="Helical" evidence="6">
    <location>
        <begin position="6"/>
        <end position="22"/>
    </location>
</feature>
<evidence type="ECO:0000256" key="2">
    <source>
        <dbReference type="ARBA" id="ARBA00009694"/>
    </source>
</evidence>
<gene>
    <name evidence="7" type="ORF">NP7_07605</name>
</gene>
<comment type="subcellular location">
    <subcellularLocation>
        <location evidence="1">Membrane</location>
        <topology evidence="1">Multi-pass membrane protein</topology>
    </subcellularLocation>
</comment>
<keyword evidence="3 6" id="KW-0812">Transmembrane</keyword>
<evidence type="ECO:0000256" key="6">
    <source>
        <dbReference type="SAM" id="Phobius"/>
    </source>
</evidence>
<reference evidence="8" key="1">
    <citation type="submission" date="2017-11" db="EMBL/GenBank/DDBJ databases">
        <title>Complete genome sequence of Moraxella osloensis NP7 isolated from human skin.</title>
        <authorList>
            <person name="Lee K."/>
            <person name="Lim J.Y."/>
            <person name="Hwang I."/>
        </authorList>
    </citation>
    <scope>NUCLEOTIDE SEQUENCE [LARGE SCALE GENOMIC DNA]</scope>
    <source>
        <strain evidence="8">NP7</strain>
    </source>
</reference>
<feature type="transmembrane region" description="Helical" evidence="6">
    <location>
        <begin position="92"/>
        <end position="113"/>
    </location>
</feature>
<dbReference type="STRING" id="34062.AXE82_03720"/>
<protein>
    <submittedName>
        <fullName evidence="7">DUF423 domain-containing protein</fullName>
    </submittedName>
</protein>
<proteinExistence type="inferred from homology"/>
<evidence type="ECO:0000256" key="1">
    <source>
        <dbReference type="ARBA" id="ARBA00004141"/>
    </source>
</evidence>
<keyword evidence="4 6" id="KW-1133">Transmembrane helix</keyword>
<evidence type="ECO:0000256" key="5">
    <source>
        <dbReference type="ARBA" id="ARBA00023136"/>
    </source>
</evidence>
<evidence type="ECO:0000256" key="4">
    <source>
        <dbReference type="ARBA" id="ARBA00022989"/>
    </source>
</evidence>
<dbReference type="EMBL" id="CP024443">
    <property type="protein sequence ID" value="ATR79122.1"/>
    <property type="molecule type" value="Genomic_DNA"/>
</dbReference>
<keyword evidence="5 6" id="KW-0472">Membrane</keyword>
<name>A0A2D2LVS0_FAUOS</name>
<dbReference type="RefSeq" id="WP_100270342.1">
    <property type="nucleotide sequence ID" value="NZ_CALTVS010000055.1"/>
</dbReference>